<dbReference type="GO" id="GO:0004719">
    <property type="term" value="F:protein-L-isoaspartate (D-aspartate) O-methyltransferase activity"/>
    <property type="evidence" value="ECO:0007669"/>
    <property type="project" value="InterPro"/>
</dbReference>
<dbReference type="Gene3D" id="3.40.50.150">
    <property type="entry name" value="Vaccinia Virus protein VP39"/>
    <property type="match status" value="1"/>
</dbReference>
<dbReference type="PANTHER" id="PTHR11579:SF18">
    <property type="entry name" value="PROTEIN-L-ISOASPARTATE O-METHYLTRANSFERASE"/>
    <property type="match status" value="1"/>
</dbReference>
<dbReference type="Pfam" id="PF01135">
    <property type="entry name" value="PCMT"/>
    <property type="match status" value="1"/>
</dbReference>
<dbReference type="PANTHER" id="PTHR11579">
    <property type="entry name" value="PROTEIN-L-ISOASPARTATE O-METHYLTRANSFERASE"/>
    <property type="match status" value="1"/>
</dbReference>
<evidence type="ECO:0000313" key="5">
    <source>
        <dbReference type="EMBL" id="WCR03560.1"/>
    </source>
</evidence>
<evidence type="ECO:0000313" key="7">
    <source>
        <dbReference type="Proteomes" id="UP001215549"/>
    </source>
</evidence>
<dbReference type="EMBL" id="FTOU01000001">
    <property type="protein sequence ID" value="SIS55752.1"/>
    <property type="molecule type" value="Genomic_DNA"/>
</dbReference>
<evidence type="ECO:0000256" key="3">
    <source>
        <dbReference type="ARBA" id="ARBA00030757"/>
    </source>
</evidence>
<dbReference type="Proteomes" id="UP001215549">
    <property type="component" value="Chromosome"/>
</dbReference>
<accession>A0AA45W1C0</accession>
<dbReference type="Proteomes" id="UP000186216">
    <property type="component" value="Unassembled WGS sequence"/>
</dbReference>
<evidence type="ECO:0000313" key="6">
    <source>
        <dbReference type="Proteomes" id="UP000186216"/>
    </source>
</evidence>
<dbReference type="CDD" id="cd02440">
    <property type="entry name" value="AdoMet_MTases"/>
    <property type="match status" value="1"/>
</dbReference>
<sequence length="217" mass="23482">MTDFAARRTVMVDTQVRPNDVTKFPVIEAMLAIPREEFVPAPLRAVAYSGENLTIGEGRVLLEPRTLAKLVDGLDVQPGDLVLDLACGYGYSAAVVARLAEAVVAIEDDETMAAEAEKRLAEADVFNVATLHGNLTEGNPKQGPYDVILIEGAVEEVPSAILDQLKEGGRIGALFMEGSLGVARIGYRLNGRVNWRYAFNAHAPVLKAFTKERGFNL</sequence>
<evidence type="ECO:0000256" key="2">
    <source>
        <dbReference type="ARBA" id="ARBA00013346"/>
    </source>
</evidence>
<reference evidence="5 7" key="2">
    <citation type="submission" date="2021-01" db="EMBL/GenBank/DDBJ databases">
        <title>Biogeographic distribution of Paracoccus.</title>
        <authorList>
            <person name="Hollensteiner J."/>
            <person name="Leineberger J."/>
            <person name="Brinkhoff T."/>
            <person name="Daniel R."/>
        </authorList>
    </citation>
    <scope>NUCLEOTIDE SEQUENCE [LARGE SCALE GENOMIC DNA]</scope>
    <source>
        <strain evidence="5 7">DSM 18447</strain>
    </source>
</reference>
<name>A0AA45W1C0_9RHOB</name>
<evidence type="ECO:0000256" key="1">
    <source>
        <dbReference type="ARBA" id="ARBA00005369"/>
    </source>
</evidence>
<dbReference type="EMBL" id="CP067140">
    <property type="protein sequence ID" value="WCR03560.1"/>
    <property type="molecule type" value="Genomic_DNA"/>
</dbReference>
<dbReference type="InterPro" id="IPR000682">
    <property type="entry name" value="PCMT"/>
</dbReference>
<comment type="similarity">
    <text evidence="1">Belongs to the methyltransferase superfamily. L-isoaspartyl/D-aspartyl protein methyltransferase family.</text>
</comment>
<protein>
    <recommendedName>
        <fullName evidence="2">Protein-L-isoaspartate O-methyltransferase</fullName>
    </recommendedName>
    <alternativeName>
        <fullName evidence="3">Protein L-isoaspartyl methyltransferase</fullName>
    </alternativeName>
</protein>
<dbReference type="RefSeq" id="WP_076522550.1">
    <property type="nucleotide sequence ID" value="NZ_CP067140.1"/>
</dbReference>
<dbReference type="InterPro" id="IPR029063">
    <property type="entry name" value="SAM-dependent_MTases_sf"/>
</dbReference>
<reference evidence="4 6" key="1">
    <citation type="submission" date="2017-01" db="EMBL/GenBank/DDBJ databases">
        <authorList>
            <person name="Varghese N."/>
            <person name="Submissions S."/>
        </authorList>
    </citation>
    <scope>NUCLEOTIDE SEQUENCE [LARGE SCALE GENOMIC DNA]</scope>
    <source>
        <strain evidence="4 6">DSM 18447</strain>
    </source>
</reference>
<organism evidence="4 6">
    <name type="scientific">Paracoccus saliphilus</name>
    <dbReference type="NCBI Taxonomy" id="405559"/>
    <lineage>
        <taxon>Bacteria</taxon>
        <taxon>Pseudomonadati</taxon>
        <taxon>Pseudomonadota</taxon>
        <taxon>Alphaproteobacteria</taxon>
        <taxon>Rhodobacterales</taxon>
        <taxon>Paracoccaceae</taxon>
        <taxon>Paracoccus</taxon>
    </lineage>
</organism>
<dbReference type="GO" id="GO:0005737">
    <property type="term" value="C:cytoplasm"/>
    <property type="evidence" value="ECO:0007669"/>
    <property type="project" value="TreeGrafter"/>
</dbReference>
<gene>
    <name evidence="5" type="ORF">JHX88_01935</name>
    <name evidence="4" type="ORF">SAMN05421772_101462</name>
</gene>
<keyword evidence="7" id="KW-1185">Reference proteome</keyword>
<dbReference type="SUPFAM" id="SSF53335">
    <property type="entry name" value="S-adenosyl-L-methionine-dependent methyltransferases"/>
    <property type="match status" value="1"/>
</dbReference>
<dbReference type="AlphaFoldDB" id="A0AA45W1C0"/>
<evidence type="ECO:0000313" key="4">
    <source>
        <dbReference type="EMBL" id="SIS55752.1"/>
    </source>
</evidence>
<proteinExistence type="inferred from homology"/>